<organism evidence="4 5">
    <name type="scientific">Babesia duncani</name>
    <dbReference type="NCBI Taxonomy" id="323732"/>
    <lineage>
        <taxon>Eukaryota</taxon>
        <taxon>Sar</taxon>
        <taxon>Alveolata</taxon>
        <taxon>Apicomplexa</taxon>
        <taxon>Aconoidasida</taxon>
        <taxon>Piroplasmida</taxon>
        <taxon>Babesiidae</taxon>
        <taxon>Babesia</taxon>
    </lineage>
</organism>
<gene>
    <name evidence="4" type="ORF">BdWA1_000404</name>
</gene>
<sequence>MNRCPDNLSLGFSNDPSIRISIDKSRIYSRGSIETVIHTADCGNYDVNSVVYRKASYWREKTTPELEEEIRRVRKVLANIEIYRKNRNPDLRPESLGHARRTLAQLLFIRHERHLADLREQQKRKMENGNTNKSTE</sequence>
<accession>A0AAD9PMD8</accession>
<proteinExistence type="inferred from homology"/>
<dbReference type="AlphaFoldDB" id="A0AAD9PMD8"/>
<dbReference type="KEGG" id="bdw:94334702"/>
<evidence type="ECO:0000256" key="1">
    <source>
        <dbReference type="ARBA" id="ARBA00009254"/>
    </source>
</evidence>
<keyword evidence="5" id="KW-1185">Reference proteome</keyword>
<comment type="similarity">
    <text evidence="1">Belongs to the universal ribosomal protein uL29 family.</text>
</comment>
<dbReference type="GO" id="GO:0006412">
    <property type="term" value="P:translation"/>
    <property type="evidence" value="ECO:0007669"/>
    <property type="project" value="InterPro"/>
</dbReference>
<dbReference type="InterPro" id="IPR036049">
    <property type="entry name" value="Ribosomal_uL29_sf"/>
</dbReference>
<keyword evidence="2 4" id="KW-0689">Ribosomal protein</keyword>
<reference evidence="4" key="1">
    <citation type="journal article" date="2023" name="Nat. Microbiol.">
        <title>Babesia duncani multi-omics identifies virulence factors and drug targets.</title>
        <authorList>
            <person name="Singh P."/>
            <person name="Lonardi S."/>
            <person name="Liang Q."/>
            <person name="Vydyam P."/>
            <person name="Khabirova E."/>
            <person name="Fang T."/>
            <person name="Gihaz S."/>
            <person name="Thekkiniath J."/>
            <person name="Munshi M."/>
            <person name="Abel S."/>
            <person name="Ciampossin L."/>
            <person name="Batugedara G."/>
            <person name="Gupta M."/>
            <person name="Lu X.M."/>
            <person name="Lenz T."/>
            <person name="Chakravarty S."/>
            <person name="Cornillot E."/>
            <person name="Hu Y."/>
            <person name="Ma W."/>
            <person name="Gonzalez L.M."/>
            <person name="Sanchez S."/>
            <person name="Estrada K."/>
            <person name="Sanchez-Flores A."/>
            <person name="Montero E."/>
            <person name="Harb O.S."/>
            <person name="Le Roch K.G."/>
            <person name="Mamoun C.B."/>
        </authorList>
    </citation>
    <scope>NUCLEOTIDE SEQUENCE</scope>
    <source>
        <strain evidence="4">WA1</strain>
    </source>
</reference>
<protein>
    <submittedName>
        <fullName evidence="4">Bifunctional Ribosomal protein L29-L35 superfamily/Ribosomal protein L29-L35</fullName>
    </submittedName>
</protein>
<evidence type="ECO:0000256" key="2">
    <source>
        <dbReference type="ARBA" id="ARBA00022980"/>
    </source>
</evidence>
<dbReference type="GO" id="GO:0005840">
    <property type="term" value="C:ribosome"/>
    <property type="evidence" value="ECO:0007669"/>
    <property type="project" value="UniProtKB-KW"/>
</dbReference>
<dbReference type="EMBL" id="JALLKP010000001">
    <property type="protein sequence ID" value="KAK2197404.1"/>
    <property type="molecule type" value="Genomic_DNA"/>
</dbReference>
<dbReference type="InterPro" id="IPR001854">
    <property type="entry name" value="Ribosomal_uL29"/>
</dbReference>
<keyword evidence="3" id="KW-0687">Ribonucleoprotein</keyword>
<dbReference type="SUPFAM" id="SSF46561">
    <property type="entry name" value="Ribosomal protein L29 (L29p)"/>
    <property type="match status" value="1"/>
</dbReference>
<dbReference type="GO" id="GO:1990904">
    <property type="term" value="C:ribonucleoprotein complex"/>
    <property type="evidence" value="ECO:0007669"/>
    <property type="project" value="UniProtKB-KW"/>
</dbReference>
<dbReference type="Proteomes" id="UP001214638">
    <property type="component" value="Unassembled WGS sequence"/>
</dbReference>
<evidence type="ECO:0000313" key="5">
    <source>
        <dbReference type="Proteomes" id="UP001214638"/>
    </source>
</evidence>
<dbReference type="RefSeq" id="XP_067804246.1">
    <property type="nucleotide sequence ID" value="XM_067945455.1"/>
</dbReference>
<evidence type="ECO:0000256" key="3">
    <source>
        <dbReference type="ARBA" id="ARBA00023274"/>
    </source>
</evidence>
<evidence type="ECO:0000313" key="4">
    <source>
        <dbReference type="EMBL" id="KAK2197404.1"/>
    </source>
</evidence>
<dbReference type="GeneID" id="94334702"/>
<dbReference type="GO" id="GO:0003735">
    <property type="term" value="F:structural constituent of ribosome"/>
    <property type="evidence" value="ECO:0007669"/>
    <property type="project" value="InterPro"/>
</dbReference>
<name>A0AAD9PMD8_9APIC</name>
<dbReference type="Pfam" id="PF00831">
    <property type="entry name" value="Ribosomal_L29"/>
    <property type="match status" value="1"/>
</dbReference>
<dbReference type="Gene3D" id="1.10.287.310">
    <property type="match status" value="1"/>
</dbReference>
<comment type="caution">
    <text evidence="4">The sequence shown here is derived from an EMBL/GenBank/DDBJ whole genome shotgun (WGS) entry which is preliminary data.</text>
</comment>